<evidence type="ECO:0000256" key="1">
    <source>
        <dbReference type="SAM" id="MobiDB-lite"/>
    </source>
</evidence>
<protein>
    <recommendedName>
        <fullName evidence="4">Lipoprotein</fullName>
    </recommendedName>
</protein>
<dbReference type="PROSITE" id="PS51257">
    <property type="entry name" value="PROKAR_LIPOPROTEIN"/>
    <property type="match status" value="1"/>
</dbReference>
<evidence type="ECO:0000313" key="2">
    <source>
        <dbReference type="EMBL" id="AUG87316.1"/>
    </source>
</evidence>
<evidence type="ECO:0000313" key="3">
    <source>
        <dbReference type="Proteomes" id="UP000240214"/>
    </source>
</evidence>
<dbReference type="EMBL" id="MG593803">
    <property type="protein sequence ID" value="AUG87316.1"/>
    <property type="molecule type" value="Genomic_DNA"/>
</dbReference>
<keyword evidence="3" id="KW-1185">Reference proteome</keyword>
<name>A0A2H5BLV6_9CAUD</name>
<organism evidence="2 3">
    <name type="scientific">Streptomyces phage Rowa</name>
    <dbReference type="NCBI Taxonomy" id="2059883"/>
    <lineage>
        <taxon>Viruses</taxon>
        <taxon>Duplodnaviria</taxon>
        <taxon>Heunggongvirae</taxon>
        <taxon>Uroviricota</taxon>
        <taxon>Caudoviricetes</taxon>
        <taxon>Rowavirus</taxon>
        <taxon>Rowavirus rowa</taxon>
    </lineage>
</organism>
<dbReference type="Proteomes" id="UP000240214">
    <property type="component" value="Segment"/>
</dbReference>
<proteinExistence type="predicted"/>
<gene>
    <name evidence="2" type="ORF">SEA_ROWA_52</name>
</gene>
<feature type="region of interest" description="Disordered" evidence="1">
    <location>
        <begin position="47"/>
        <end position="66"/>
    </location>
</feature>
<reference evidence="3" key="1">
    <citation type="submission" date="2017-11" db="EMBL/GenBank/DDBJ databases">
        <authorList>
            <person name="Han C.G."/>
        </authorList>
    </citation>
    <scope>NUCLEOTIDE SEQUENCE [LARGE SCALE GENOMIC DNA]</scope>
</reference>
<sequence>MNVRAVVVSVLVGGTACLSAAVIAASPAEAPTLSDCRGMCPVVTQTPLDRPLSHTDRVGPRTTLKP</sequence>
<evidence type="ECO:0008006" key="4">
    <source>
        <dbReference type="Google" id="ProtNLM"/>
    </source>
</evidence>
<accession>A0A2H5BLV6</accession>